<evidence type="ECO:0000313" key="2">
    <source>
        <dbReference type="Proteomes" id="UP000004358"/>
    </source>
</evidence>
<dbReference type="EMBL" id="AANZ01000014">
    <property type="protein sequence ID" value="EAQ79396.1"/>
    <property type="molecule type" value="Genomic_DNA"/>
</dbReference>
<evidence type="ECO:0000313" key="1">
    <source>
        <dbReference type="EMBL" id="EAQ79396.1"/>
    </source>
</evidence>
<dbReference type="HOGENOM" id="CLU_3414552_0_0_0"/>
<accession>A3ZVQ0</accession>
<reference evidence="1 2" key="1">
    <citation type="submission" date="2006-02" db="EMBL/GenBank/DDBJ databases">
        <authorList>
            <person name="Amann R."/>
            <person name="Ferriera S."/>
            <person name="Johnson J."/>
            <person name="Kravitz S."/>
            <person name="Halpern A."/>
            <person name="Remington K."/>
            <person name="Beeson K."/>
            <person name="Tran B."/>
            <person name="Rogers Y.-H."/>
            <person name="Friedman R."/>
            <person name="Venter J.C."/>
        </authorList>
    </citation>
    <scope>NUCLEOTIDE SEQUENCE [LARGE SCALE GENOMIC DNA]</scope>
    <source>
        <strain evidence="1 2">DSM 3645</strain>
    </source>
</reference>
<dbReference type="Proteomes" id="UP000004358">
    <property type="component" value="Unassembled WGS sequence"/>
</dbReference>
<name>A3ZVQ0_9BACT</name>
<proteinExistence type="predicted"/>
<organism evidence="1 2">
    <name type="scientific">Blastopirellula marina DSM 3645</name>
    <dbReference type="NCBI Taxonomy" id="314230"/>
    <lineage>
        <taxon>Bacteria</taxon>
        <taxon>Pseudomonadati</taxon>
        <taxon>Planctomycetota</taxon>
        <taxon>Planctomycetia</taxon>
        <taxon>Pirellulales</taxon>
        <taxon>Pirellulaceae</taxon>
        <taxon>Blastopirellula</taxon>
    </lineage>
</organism>
<protein>
    <submittedName>
        <fullName evidence="1">Uncharacterized protein</fullName>
    </submittedName>
</protein>
<sequence length="27" mass="3337">MLFFHWFRRVWSNQLHPIAALIPITEI</sequence>
<comment type="caution">
    <text evidence="1">The sequence shown here is derived from an EMBL/GenBank/DDBJ whole genome shotgun (WGS) entry which is preliminary data.</text>
</comment>
<gene>
    <name evidence="1" type="ORF">DSM3645_02933</name>
</gene>
<dbReference type="AlphaFoldDB" id="A3ZVQ0"/>